<protein>
    <recommendedName>
        <fullName evidence="2">Metallo-beta-lactamase domain-containing protein</fullName>
    </recommendedName>
</protein>
<dbReference type="AlphaFoldDB" id="A0A7S4P470"/>
<dbReference type="Gene3D" id="3.60.15.10">
    <property type="entry name" value="Ribonuclease Z/Hydroxyacylglutathione hydrolase-like"/>
    <property type="match status" value="1"/>
</dbReference>
<proteinExistence type="predicted"/>
<organism evidence="1">
    <name type="scientific">Paramoeba aestuarina</name>
    <dbReference type="NCBI Taxonomy" id="180227"/>
    <lineage>
        <taxon>Eukaryota</taxon>
        <taxon>Amoebozoa</taxon>
        <taxon>Discosea</taxon>
        <taxon>Flabellinia</taxon>
        <taxon>Dactylopodida</taxon>
        <taxon>Paramoebidae</taxon>
        <taxon>Paramoeba</taxon>
    </lineage>
</organism>
<dbReference type="InterPro" id="IPR036866">
    <property type="entry name" value="RibonucZ/Hydroxyglut_hydro"/>
</dbReference>
<reference evidence="1" key="1">
    <citation type="submission" date="2021-01" db="EMBL/GenBank/DDBJ databases">
        <authorList>
            <person name="Corre E."/>
            <person name="Pelletier E."/>
            <person name="Niang G."/>
            <person name="Scheremetjew M."/>
            <person name="Finn R."/>
            <person name="Kale V."/>
            <person name="Holt S."/>
            <person name="Cochrane G."/>
            <person name="Meng A."/>
            <person name="Brown T."/>
            <person name="Cohen L."/>
        </authorList>
    </citation>
    <scope>NUCLEOTIDE SEQUENCE</scope>
    <source>
        <strain evidence="1">SoJaBio B1-5/56/2</strain>
    </source>
</reference>
<dbReference type="InterPro" id="IPR025638">
    <property type="entry name" value="DUF4336"/>
</dbReference>
<dbReference type="SUPFAM" id="SSF56281">
    <property type="entry name" value="Metallo-hydrolase/oxidoreductase"/>
    <property type="match status" value="1"/>
</dbReference>
<name>A0A7S4P470_9EUKA</name>
<dbReference type="PANTHER" id="PTHR33835">
    <property type="entry name" value="YALI0C07656P"/>
    <property type="match status" value="1"/>
</dbReference>
<accession>A0A7S4P470</accession>
<dbReference type="EMBL" id="HBKR01028641">
    <property type="protein sequence ID" value="CAE2322777.1"/>
    <property type="molecule type" value="Transcribed_RNA"/>
</dbReference>
<evidence type="ECO:0000313" key="1">
    <source>
        <dbReference type="EMBL" id="CAE2322777.1"/>
    </source>
</evidence>
<sequence length="291" mass="32892">MGSSHSIEDEKRLIPSETWGLEGGFWNVRASFKVKSILEIGTHMSIIRLQNGKFLVIDTVPLDPRLKEEFDQLTNNGKDIEAVIATHPFHTLAFPAFREAYPDAPFYGCPRHLRTQPELKWEGEISQHLCRWKEDVEMRIPAGCEYVAPVPEASNHFVSVWVLAKKQKCVHVDDTLNYFADPNLLMKVAGVHKEELMFHPSMKGPGLYPTPEAPEQFKQWVLKVIQEWEFEAVCTAHRDILPRGGRQKLAKALNAAEPLFADLKKRNEKGGVAQKEDGGSAQYNVEGCECG</sequence>
<gene>
    <name evidence="1" type="ORF">NAES01612_LOCUS18681</name>
</gene>
<dbReference type="PANTHER" id="PTHR33835:SF1">
    <property type="entry name" value="METALLO-BETA-LACTAMASE DOMAIN-CONTAINING PROTEIN"/>
    <property type="match status" value="1"/>
</dbReference>
<dbReference type="CDD" id="cd06262">
    <property type="entry name" value="metallo-hydrolase-like_MBL-fold"/>
    <property type="match status" value="1"/>
</dbReference>
<evidence type="ECO:0008006" key="2">
    <source>
        <dbReference type="Google" id="ProtNLM"/>
    </source>
</evidence>